<sequence>MMERHRTEQRAELKEDKAEKTMIAKPELVFMAFISHSEAAGSASVRSYDLTCLEPPQGGCDVISMRLPPVRLVTGVVLYEPATFFPKHHDIMTPWSGHFYF</sequence>
<dbReference type="Proteomes" id="UP000830395">
    <property type="component" value="Chromosome 3"/>
</dbReference>
<evidence type="ECO:0000313" key="2">
    <source>
        <dbReference type="Proteomes" id="UP000830395"/>
    </source>
</evidence>
<evidence type="ECO:0000313" key="1">
    <source>
        <dbReference type="EMBL" id="MCJ8731053.1"/>
    </source>
</evidence>
<gene>
    <name evidence="1" type="ORF">PDJAM_G00191610</name>
</gene>
<reference evidence="1" key="1">
    <citation type="submission" date="2020-02" db="EMBL/GenBank/DDBJ databases">
        <title>Genome sequencing of the panga catfish, Pangasius djambal.</title>
        <authorList>
            <person name="Wen M."/>
            <person name="Zahm M."/>
            <person name="Roques C."/>
            <person name="Cabau C."/>
            <person name="Klopp C."/>
            <person name="Donnadieu C."/>
            <person name="Jouanno E."/>
            <person name="Avarre J.-C."/>
            <person name="Campet M."/>
            <person name="Ha T."/>
            <person name="Dugue R."/>
            <person name="Lampietro C."/>
            <person name="Louis A."/>
            <person name="Herpin A."/>
            <person name="Echchiki A."/>
            <person name="Berthelot C."/>
            <person name="Parey E."/>
            <person name="Roest-Crollius H."/>
            <person name="Braasch I."/>
            <person name="Postlethwait J.H."/>
            <person name="Bobe J."/>
            <person name="Montfort J."/>
            <person name="Bouchez O."/>
            <person name="Begum T."/>
            <person name="Schartl M."/>
            <person name="Gustiano R."/>
            <person name="Guiguen Y."/>
        </authorList>
    </citation>
    <scope>NUCLEOTIDE SEQUENCE</scope>
    <source>
        <strain evidence="1">Pdj_M5554</strain>
    </source>
</reference>
<name>A0ACC5Y5L4_9TELE</name>
<organism evidence="1 2">
    <name type="scientific">Pangasius djambal</name>
    <dbReference type="NCBI Taxonomy" id="1691987"/>
    <lineage>
        <taxon>Eukaryota</taxon>
        <taxon>Metazoa</taxon>
        <taxon>Chordata</taxon>
        <taxon>Craniata</taxon>
        <taxon>Vertebrata</taxon>
        <taxon>Euteleostomi</taxon>
        <taxon>Actinopterygii</taxon>
        <taxon>Neopterygii</taxon>
        <taxon>Teleostei</taxon>
        <taxon>Ostariophysi</taxon>
        <taxon>Siluriformes</taxon>
        <taxon>Pangasiidae</taxon>
        <taxon>Pangasius</taxon>
    </lineage>
</organism>
<protein>
    <submittedName>
        <fullName evidence="1">Uncharacterized protein</fullName>
    </submittedName>
</protein>
<accession>A0ACC5Y5L4</accession>
<dbReference type="EMBL" id="CM040977">
    <property type="protein sequence ID" value="MCJ8731053.1"/>
    <property type="molecule type" value="Genomic_DNA"/>
</dbReference>
<proteinExistence type="predicted"/>
<comment type="caution">
    <text evidence="1">The sequence shown here is derived from an EMBL/GenBank/DDBJ whole genome shotgun (WGS) entry which is preliminary data.</text>
</comment>
<keyword evidence="2" id="KW-1185">Reference proteome</keyword>